<gene>
    <name evidence="8" type="ORF">ACFQSB_38550</name>
</gene>
<evidence type="ECO:0000256" key="5">
    <source>
        <dbReference type="ARBA" id="ARBA00023136"/>
    </source>
</evidence>
<dbReference type="InterPro" id="IPR041916">
    <property type="entry name" value="Anti_sigma_zinc_sf"/>
</dbReference>
<keyword evidence="4" id="KW-0805">Transcription regulation</keyword>
<dbReference type="InterPro" id="IPR051474">
    <property type="entry name" value="Anti-sigma-K/W_factor"/>
</dbReference>
<dbReference type="Proteomes" id="UP001596496">
    <property type="component" value="Unassembled WGS sequence"/>
</dbReference>
<evidence type="ECO:0000256" key="7">
    <source>
        <dbReference type="SAM" id="MobiDB-lite"/>
    </source>
</evidence>
<evidence type="ECO:0000256" key="6">
    <source>
        <dbReference type="ARBA" id="ARBA00023163"/>
    </source>
</evidence>
<feature type="region of interest" description="Disordered" evidence="7">
    <location>
        <begin position="79"/>
        <end position="180"/>
    </location>
</feature>
<proteinExistence type="predicted"/>
<feature type="compositionally biased region" description="Gly residues" evidence="7">
    <location>
        <begin position="128"/>
        <end position="140"/>
    </location>
</feature>
<name>A0ABW2PIG0_9ACTN</name>
<keyword evidence="2" id="KW-0812">Transmembrane</keyword>
<keyword evidence="6" id="KW-0804">Transcription</keyword>
<evidence type="ECO:0008006" key="10">
    <source>
        <dbReference type="Google" id="ProtNLM"/>
    </source>
</evidence>
<evidence type="ECO:0000256" key="2">
    <source>
        <dbReference type="ARBA" id="ARBA00022692"/>
    </source>
</evidence>
<keyword evidence="9" id="KW-1185">Reference proteome</keyword>
<feature type="compositionally biased region" description="Low complexity" evidence="7">
    <location>
        <begin position="171"/>
        <end position="180"/>
    </location>
</feature>
<evidence type="ECO:0000256" key="1">
    <source>
        <dbReference type="ARBA" id="ARBA00004167"/>
    </source>
</evidence>
<protein>
    <recommendedName>
        <fullName evidence="10">Zinc-finger domain-containing protein</fullName>
    </recommendedName>
</protein>
<comment type="subcellular location">
    <subcellularLocation>
        <location evidence="1">Membrane</location>
        <topology evidence="1">Single-pass membrane protein</topology>
    </subcellularLocation>
</comment>
<dbReference type="PANTHER" id="PTHR37461">
    <property type="entry name" value="ANTI-SIGMA-K FACTOR RSKA"/>
    <property type="match status" value="1"/>
</dbReference>
<dbReference type="PANTHER" id="PTHR37461:SF1">
    <property type="entry name" value="ANTI-SIGMA-K FACTOR RSKA"/>
    <property type="match status" value="1"/>
</dbReference>
<evidence type="ECO:0000313" key="9">
    <source>
        <dbReference type="Proteomes" id="UP001596496"/>
    </source>
</evidence>
<comment type="caution">
    <text evidence="8">The sequence shown here is derived from an EMBL/GenBank/DDBJ whole genome shotgun (WGS) entry which is preliminary data.</text>
</comment>
<evidence type="ECO:0000313" key="8">
    <source>
        <dbReference type="EMBL" id="MFC7388161.1"/>
    </source>
</evidence>
<reference evidence="9" key="1">
    <citation type="journal article" date="2019" name="Int. J. Syst. Evol. Microbiol.">
        <title>The Global Catalogue of Microorganisms (GCM) 10K type strain sequencing project: providing services to taxonomists for standard genome sequencing and annotation.</title>
        <authorList>
            <consortium name="The Broad Institute Genomics Platform"/>
            <consortium name="The Broad Institute Genome Sequencing Center for Infectious Disease"/>
            <person name="Wu L."/>
            <person name="Ma J."/>
        </authorList>
    </citation>
    <scope>NUCLEOTIDE SEQUENCE [LARGE SCALE GENOMIC DNA]</scope>
    <source>
        <strain evidence="9">CECT 7649</strain>
    </source>
</reference>
<organism evidence="8 9">
    <name type="scientific">Sphaerisporangium rhizosphaerae</name>
    <dbReference type="NCBI Taxonomy" id="2269375"/>
    <lineage>
        <taxon>Bacteria</taxon>
        <taxon>Bacillati</taxon>
        <taxon>Actinomycetota</taxon>
        <taxon>Actinomycetes</taxon>
        <taxon>Streptosporangiales</taxon>
        <taxon>Streptosporangiaceae</taxon>
        <taxon>Sphaerisporangium</taxon>
    </lineage>
</organism>
<feature type="compositionally biased region" description="Pro residues" evidence="7">
    <location>
        <begin position="95"/>
        <end position="104"/>
    </location>
</feature>
<keyword evidence="3" id="KW-1133">Transmembrane helix</keyword>
<evidence type="ECO:0000256" key="4">
    <source>
        <dbReference type="ARBA" id="ARBA00023015"/>
    </source>
</evidence>
<dbReference type="EMBL" id="JBHTCG010000053">
    <property type="protein sequence ID" value="MFC7388161.1"/>
    <property type="molecule type" value="Genomic_DNA"/>
</dbReference>
<evidence type="ECO:0000256" key="3">
    <source>
        <dbReference type="ARBA" id="ARBA00022989"/>
    </source>
</evidence>
<feature type="non-terminal residue" evidence="8">
    <location>
        <position position="192"/>
    </location>
</feature>
<dbReference type="Gene3D" id="1.10.10.1320">
    <property type="entry name" value="Anti-sigma factor, zinc-finger domain"/>
    <property type="match status" value="1"/>
</dbReference>
<sequence>MSGDPHTLAGAYALRAVEDAAERQAFEEHLSRCPECELEARGLREAAARLGAALAVEPPARLRGRVMAEIGMVRQLPPVPAADPAPGRGPLSFPVQPPPGPGPAPAGGANPLGGPGFPGAPASLDGSGSRGGAGSVGGPGSDSPGAGPGGPAPFPGPGQGPGRGSGRRSGWRAASRAAWAPRVATGLAAAFL</sequence>
<accession>A0ABW2PIG0</accession>
<keyword evidence="5" id="KW-0472">Membrane</keyword>